<keyword evidence="1" id="KW-1133">Transmembrane helix</keyword>
<proteinExistence type="predicted"/>
<organism evidence="2 3">
    <name type="scientific">Brachybacterium massiliense</name>
    <dbReference type="NCBI Taxonomy" id="1755098"/>
    <lineage>
        <taxon>Bacteria</taxon>
        <taxon>Bacillati</taxon>
        <taxon>Actinomycetota</taxon>
        <taxon>Actinomycetes</taxon>
        <taxon>Micrococcales</taxon>
        <taxon>Dermabacteraceae</taxon>
        <taxon>Brachybacterium</taxon>
    </lineage>
</organism>
<evidence type="ECO:0000256" key="1">
    <source>
        <dbReference type="SAM" id="Phobius"/>
    </source>
</evidence>
<evidence type="ECO:0000313" key="2">
    <source>
        <dbReference type="EMBL" id="HJG92125.1"/>
    </source>
</evidence>
<keyword evidence="1" id="KW-0812">Transmembrane</keyword>
<dbReference type="Pfam" id="PF04854">
    <property type="entry name" value="DUF624"/>
    <property type="match status" value="1"/>
</dbReference>
<feature type="transmembrane region" description="Helical" evidence="1">
    <location>
        <begin position="39"/>
        <end position="65"/>
    </location>
</feature>
<dbReference type="Proteomes" id="UP000742460">
    <property type="component" value="Unassembled WGS sequence"/>
</dbReference>
<keyword evidence="1" id="KW-0472">Membrane</keyword>
<evidence type="ECO:0000313" key="3">
    <source>
        <dbReference type="Proteomes" id="UP000742460"/>
    </source>
</evidence>
<feature type="transmembrane region" description="Helical" evidence="1">
    <location>
        <begin position="189"/>
        <end position="210"/>
    </location>
</feature>
<reference evidence="2" key="2">
    <citation type="submission" date="2021-09" db="EMBL/GenBank/DDBJ databases">
        <authorList>
            <person name="Gilroy R."/>
        </authorList>
    </citation>
    <scope>NUCLEOTIDE SEQUENCE</scope>
    <source>
        <strain evidence="2">ChiGjej5B5-22894</strain>
    </source>
</reference>
<feature type="transmembrane region" description="Helical" evidence="1">
    <location>
        <begin position="95"/>
        <end position="116"/>
    </location>
</feature>
<name>A0A921MXE5_9MICO</name>
<accession>A0A921MXE5</accession>
<gene>
    <name evidence="2" type="ORF">K8V81_10430</name>
</gene>
<feature type="transmembrane region" description="Helical" evidence="1">
    <location>
        <begin position="122"/>
        <end position="147"/>
    </location>
</feature>
<dbReference type="InterPro" id="IPR006938">
    <property type="entry name" value="DUF624"/>
</dbReference>
<comment type="caution">
    <text evidence="2">The sequence shown here is derived from an EMBL/GenBank/DDBJ whole genome shotgun (WGS) entry which is preliminary data.</text>
</comment>
<feature type="transmembrane region" description="Helical" evidence="1">
    <location>
        <begin position="159"/>
        <end position="183"/>
    </location>
</feature>
<sequence length="229" mass="24348">MNRPAADTPADTFVPRERRRGTWLVETLEHVYAVVRIQLAWLALTLLGLVVLGIAPATCAAADALRAQRRGELTRALPLMWASYRRELLPATARMLPLLVVQLLALAMLWQAAAGLGSNPAVMAVLGTLAAIAAGWAAVSLAAIAVAPRVRDQHLLVTWRLALLMPGAVPFRSFALVALLAAWAVLCSLAWPLALLLGAGLAIDMAVGLLGRRITVLLEDLSGQAPARL</sequence>
<dbReference type="EMBL" id="DYUE01000241">
    <property type="protein sequence ID" value="HJG92125.1"/>
    <property type="molecule type" value="Genomic_DNA"/>
</dbReference>
<reference evidence="2" key="1">
    <citation type="journal article" date="2021" name="PeerJ">
        <title>Extensive microbial diversity within the chicken gut microbiome revealed by metagenomics and culture.</title>
        <authorList>
            <person name="Gilroy R."/>
            <person name="Ravi A."/>
            <person name="Getino M."/>
            <person name="Pursley I."/>
            <person name="Horton D.L."/>
            <person name="Alikhan N.F."/>
            <person name="Baker D."/>
            <person name="Gharbi K."/>
            <person name="Hall N."/>
            <person name="Watson M."/>
            <person name="Adriaenssens E.M."/>
            <person name="Foster-Nyarko E."/>
            <person name="Jarju S."/>
            <person name="Secka A."/>
            <person name="Antonio M."/>
            <person name="Oren A."/>
            <person name="Chaudhuri R.R."/>
            <person name="La Ragione R."/>
            <person name="Hildebrand F."/>
            <person name="Pallen M.J."/>
        </authorList>
    </citation>
    <scope>NUCLEOTIDE SEQUENCE</scope>
    <source>
        <strain evidence="2">ChiGjej5B5-22894</strain>
    </source>
</reference>
<protein>
    <submittedName>
        <fullName evidence="2">DUF624 domain-containing protein</fullName>
    </submittedName>
</protein>
<dbReference type="AlphaFoldDB" id="A0A921MXE5"/>